<dbReference type="Proteomes" id="UP001055879">
    <property type="component" value="Linkage Group LG13"/>
</dbReference>
<reference evidence="2" key="1">
    <citation type="journal article" date="2022" name="Mol. Ecol. Resour.">
        <title>The genomes of chicory, endive, great burdock and yacon provide insights into Asteraceae palaeo-polyploidization history and plant inulin production.</title>
        <authorList>
            <person name="Fan W."/>
            <person name="Wang S."/>
            <person name="Wang H."/>
            <person name="Wang A."/>
            <person name="Jiang F."/>
            <person name="Liu H."/>
            <person name="Zhao H."/>
            <person name="Xu D."/>
            <person name="Zhang Y."/>
        </authorList>
    </citation>
    <scope>NUCLEOTIDE SEQUENCE [LARGE SCALE GENOMIC DNA]</scope>
    <source>
        <strain evidence="2">cv. Niubang</strain>
    </source>
</reference>
<evidence type="ECO:0000313" key="1">
    <source>
        <dbReference type="EMBL" id="KAI3681141.1"/>
    </source>
</evidence>
<dbReference type="EMBL" id="CM042059">
    <property type="protein sequence ID" value="KAI3681141.1"/>
    <property type="molecule type" value="Genomic_DNA"/>
</dbReference>
<proteinExistence type="predicted"/>
<accession>A0ACB8Y8I7</accession>
<gene>
    <name evidence="1" type="ORF">L6452_35925</name>
</gene>
<sequence length="596" mass="65075">MASSKSTKASKDTPLTRESLTFPACNQVARLSADADHPEFNQVSIFLQRSPICHALTSSTKMSKMLLGNFWLTCKYDSTTNQVSASVLSSEEHPDLSFGVDDIRSVLQIPEFNVYAPFPTHHEHDEVVAALQYVHEGKTKGSGTLLRKNMGALWNYFFSHLLYCLSHKTSGWDQSPAAITRLAHALIFMRRIDFAQVFFDSLINAISPPRNHNVALHRFISLIINHKLSVQLSADAALPEPRIKFDLPISQISKQTIFKQTKPTDSPLTSGMLSFISSPNPIWGTLVEGESKRPSSSPKPSKSVVPSPPKPSRAKTVAIKKKKATGNVALALITLSPTNPSVATLVITPSISVKRRSSKSPPKSRSKKLRKPSAETHTPSTDSQQSVDVELSPPGPRGSVKPSPTSSKPSQQDLDVQKESPNIPSPPPFCVEDEDELVFSPDRHSASSQHSLSPGVNPVNIAQSGVSSQNMYRRLFSPTSSPTKCSPSSSPKPSPKKSPSPKLSPKRTPSPKPSPAKMAGSSTQVPITISADFLANIIDSNRQVRMLGTQFEKLRQSLREPALLESLNANNISLEELLKLVKEQNSEVVALNRDIF</sequence>
<organism evidence="1 2">
    <name type="scientific">Arctium lappa</name>
    <name type="common">Greater burdock</name>
    <name type="synonym">Lappa major</name>
    <dbReference type="NCBI Taxonomy" id="4217"/>
    <lineage>
        <taxon>Eukaryota</taxon>
        <taxon>Viridiplantae</taxon>
        <taxon>Streptophyta</taxon>
        <taxon>Embryophyta</taxon>
        <taxon>Tracheophyta</taxon>
        <taxon>Spermatophyta</taxon>
        <taxon>Magnoliopsida</taxon>
        <taxon>eudicotyledons</taxon>
        <taxon>Gunneridae</taxon>
        <taxon>Pentapetalae</taxon>
        <taxon>asterids</taxon>
        <taxon>campanulids</taxon>
        <taxon>Asterales</taxon>
        <taxon>Asteraceae</taxon>
        <taxon>Carduoideae</taxon>
        <taxon>Cardueae</taxon>
        <taxon>Arctiinae</taxon>
        <taxon>Arctium</taxon>
    </lineage>
</organism>
<evidence type="ECO:0000313" key="2">
    <source>
        <dbReference type="Proteomes" id="UP001055879"/>
    </source>
</evidence>
<comment type="caution">
    <text evidence="1">The sequence shown here is derived from an EMBL/GenBank/DDBJ whole genome shotgun (WGS) entry which is preliminary data.</text>
</comment>
<protein>
    <submittedName>
        <fullName evidence="1">Uncharacterized protein</fullName>
    </submittedName>
</protein>
<keyword evidence="2" id="KW-1185">Reference proteome</keyword>
<reference evidence="1 2" key="2">
    <citation type="journal article" date="2022" name="Mol. Ecol. Resour.">
        <title>The genomes of chicory, endive, great burdock and yacon provide insights into Asteraceae paleo-polyploidization history and plant inulin production.</title>
        <authorList>
            <person name="Fan W."/>
            <person name="Wang S."/>
            <person name="Wang H."/>
            <person name="Wang A."/>
            <person name="Jiang F."/>
            <person name="Liu H."/>
            <person name="Zhao H."/>
            <person name="Xu D."/>
            <person name="Zhang Y."/>
        </authorList>
    </citation>
    <scope>NUCLEOTIDE SEQUENCE [LARGE SCALE GENOMIC DNA]</scope>
    <source>
        <strain evidence="2">cv. Niubang</strain>
    </source>
</reference>
<name>A0ACB8Y8I7_ARCLA</name>